<sequence length="234" mass="26074">MSAPRQPALGPKDAWVFDLDNTLYPADTAVMSQVDQRMTEFVMRLLDVDRDTARSVQKRYWRDYGTTLNGLMSNHDVDLAEFLDFVHDVDHSVITPNAELAGHVAALEGKRIVFTNGSRKHAEKVIDRLGLNGLFDDLYDIEAGRFLPKPHLESFERFTRHFSITPRSAVMFEDSPANLETAAQMGFTTVLIRAQADDPDGHTAGPGVHPPHVHYAADCLTGFLGQLRLSSLKA</sequence>
<accession>A0A5M6ZLZ5</accession>
<evidence type="ECO:0000313" key="1">
    <source>
        <dbReference type="EMBL" id="KAA5804935.1"/>
    </source>
</evidence>
<dbReference type="SFLD" id="SFLDG01132">
    <property type="entry name" value="C1.5.3:_5'-Nucleotidase_Like"/>
    <property type="match status" value="1"/>
</dbReference>
<dbReference type="InterPro" id="IPR006439">
    <property type="entry name" value="HAD-SF_hydro_IA"/>
</dbReference>
<dbReference type="AlphaFoldDB" id="A0A5M6ZLZ5"/>
<dbReference type="Pfam" id="PF00702">
    <property type="entry name" value="Hydrolase"/>
    <property type="match status" value="1"/>
</dbReference>
<dbReference type="SFLD" id="SFLDG01129">
    <property type="entry name" value="C1.5:_HAD__Beta-PGM__Phosphata"/>
    <property type="match status" value="1"/>
</dbReference>
<reference evidence="1 2" key="1">
    <citation type="submission" date="2019-09" db="EMBL/GenBank/DDBJ databases">
        <authorList>
            <person name="Kevbrin V."/>
            <person name="Grouzdev D.S."/>
        </authorList>
    </citation>
    <scope>NUCLEOTIDE SEQUENCE [LARGE SCALE GENOMIC DNA]</scope>
    <source>
        <strain evidence="1 2">G-192</strain>
    </source>
</reference>
<dbReference type="Gene3D" id="3.40.50.1000">
    <property type="entry name" value="HAD superfamily/HAD-like"/>
    <property type="match status" value="1"/>
</dbReference>
<dbReference type="InterPro" id="IPR036412">
    <property type="entry name" value="HAD-like_sf"/>
</dbReference>
<dbReference type="EMBL" id="VWOJ01000001">
    <property type="protein sequence ID" value="KAA5804935.1"/>
    <property type="molecule type" value="Genomic_DNA"/>
</dbReference>
<name>A0A5M6ZLZ5_9PROT</name>
<dbReference type="InterPro" id="IPR023214">
    <property type="entry name" value="HAD_sf"/>
</dbReference>
<dbReference type="Proteomes" id="UP000325122">
    <property type="component" value="Unassembled WGS sequence"/>
</dbReference>
<comment type="caution">
    <text evidence="1">The sequence shown here is derived from an EMBL/GenBank/DDBJ whole genome shotgun (WGS) entry which is preliminary data.</text>
</comment>
<proteinExistence type="predicted"/>
<dbReference type="InterPro" id="IPR010237">
    <property type="entry name" value="Pyr-5-nucltdase"/>
</dbReference>
<dbReference type="NCBIfam" id="TIGR01993">
    <property type="entry name" value="Pyr-5-nucltdase"/>
    <property type="match status" value="1"/>
</dbReference>
<gene>
    <name evidence="1" type="ORF">F1654_02770</name>
</gene>
<dbReference type="NCBIfam" id="TIGR01509">
    <property type="entry name" value="HAD-SF-IA-v3"/>
    <property type="match status" value="1"/>
</dbReference>
<dbReference type="PANTHER" id="PTHR12725:SF117">
    <property type="entry name" value="HALOACID DEHALOGENASE-LIKE HYDROLASE"/>
    <property type="match status" value="1"/>
</dbReference>
<dbReference type="RefSeq" id="WP_150021966.1">
    <property type="nucleotide sequence ID" value="NZ_VWOJ01000001.1"/>
</dbReference>
<dbReference type="SUPFAM" id="SSF56784">
    <property type="entry name" value="HAD-like"/>
    <property type="match status" value="1"/>
</dbReference>
<keyword evidence="2" id="KW-1185">Reference proteome</keyword>
<protein>
    <submittedName>
        <fullName evidence="1">Pyrimidine 5'-nucleotidase</fullName>
    </submittedName>
</protein>
<dbReference type="SFLD" id="SFLDS00003">
    <property type="entry name" value="Haloacid_Dehalogenase"/>
    <property type="match status" value="1"/>
</dbReference>
<dbReference type="PANTHER" id="PTHR12725">
    <property type="entry name" value="HALOACID DEHALOGENASE-LIKE HYDROLASE"/>
    <property type="match status" value="1"/>
</dbReference>
<dbReference type="Gene3D" id="1.10.150.450">
    <property type="match status" value="1"/>
</dbReference>
<evidence type="ECO:0000313" key="2">
    <source>
        <dbReference type="Proteomes" id="UP000325122"/>
    </source>
</evidence>
<organism evidence="1 2">
    <name type="scientific">Alkalicaulis satelles</name>
    <dbReference type="NCBI Taxonomy" id="2609175"/>
    <lineage>
        <taxon>Bacteria</taxon>
        <taxon>Pseudomonadati</taxon>
        <taxon>Pseudomonadota</taxon>
        <taxon>Alphaproteobacteria</taxon>
        <taxon>Maricaulales</taxon>
        <taxon>Maricaulaceae</taxon>
        <taxon>Alkalicaulis</taxon>
    </lineage>
</organism>